<evidence type="ECO:0000313" key="1">
    <source>
        <dbReference type="EMBL" id="SMO75366.1"/>
    </source>
</evidence>
<evidence type="ECO:0000313" key="2">
    <source>
        <dbReference type="Proteomes" id="UP000316916"/>
    </source>
</evidence>
<dbReference type="Gene3D" id="3.40.50.2000">
    <property type="entry name" value="Glycogen Phosphorylase B"/>
    <property type="match status" value="2"/>
</dbReference>
<accession>A0A521DUG7</accession>
<organism evidence="1 2">
    <name type="scientific">Chryseobacterium rhizoplanae</name>
    <dbReference type="NCBI Taxonomy" id="1609531"/>
    <lineage>
        <taxon>Bacteria</taxon>
        <taxon>Pseudomonadati</taxon>
        <taxon>Bacteroidota</taxon>
        <taxon>Flavobacteriia</taxon>
        <taxon>Flavobacteriales</taxon>
        <taxon>Weeksellaceae</taxon>
        <taxon>Chryseobacterium group</taxon>
        <taxon>Chryseobacterium</taxon>
    </lineage>
</organism>
<evidence type="ECO:0008006" key="3">
    <source>
        <dbReference type="Google" id="ProtNLM"/>
    </source>
</evidence>
<dbReference type="RefSeq" id="WP_142718600.1">
    <property type="nucleotide sequence ID" value="NZ_FXTC01000006.1"/>
</dbReference>
<gene>
    <name evidence="1" type="ORF">SAMN06265171_106116</name>
</gene>
<dbReference type="SUPFAM" id="SSF53756">
    <property type="entry name" value="UDP-Glycosyltransferase/glycogen phosphorylase"/>
    <property type="match status" value="1"/>
</dbReference>
<keyword evidence="2" id="KW-1185">Reference proteome</keyword>
<sequence>MEQKKILIITYYWPPAGGPGVQRWLKFAKYLPDFGWKPIIYTPENPSYPLLDETLMKDVPENIEMVRTKIWEPYQLAEKLNKSNKKFKAGQFDVGKNQSWKSRLSIWVRGNFFIPDARVFWVKPSIKFLEKYLKENKIDTIVTSGPPHSLHLIGLGLKNKMPDLKWIADFRDPWTEISYYKHLKLTKSSDKKHRQLESAVFKNADITLATSYTDAENFRKAGANAVCITNGFDESDSDGKVKGQNNEDQFTLSYIGVLEQLRNPENLWKALDELVKENAEFATDFTLKFVGRIDDKILQSIENSSLKNHIQNLGYLAHGKAVEEMQNSDLLLITNFPNESSKGIIPGKIFEYLASGKQILSFGPDKADVAKILDETQAGKHFSYQDTETVKKFILEKFILWKNGNLLENTQHIEQFSRKNLTRQLTDIL</sequence>
<dbReference type="AlphaFoldDB" id="A0A521DUG7"/>
<reference evidence="1 2" key="1">
    <citation type="submission" date="2017-05" db="EMBL/GenBank/DDBJ databases">
        <authorList>
            <person name="Varghese N."/>
            <person name="Submissions S."/>
        </authorList>
    </citation>
    <scope>NUCLEOTIDE SEQUENCE [LARGE SCALE GENOMIC DNA]</scope>
    <source>
        <strain evidence="1 2">DSM 29371</strain>
    </source>
</reference>
<protein>
    <recommendedName>
        <fullName evidence="3">Glycosyl transferase family 1</fullName>
    </recommendedName>
</protein>
<dbReference type="Proteomes" id="UP000316916">
    <property type="component" value="Unassembled WGS sequence"/>
</dbReference>
<name>A0A521DUG7_9FLAO</name>
<proteinExistence type="predicted"/>
<dbReference type="EMBL" id="FXTC01000006">
    <property type="protein sequence ID" value="SMO75366.1"/>
    <property type="molecule type" value="Genomic_DNA"/>
</dbReference>